<evidence type="ECO:0000313" key="2">
    <source>
        <dbReference type="EMBL" id="TXC08413.1"/>
    </source>
</evidence>
<evidence type="ECO:0000256" key="1">
    <source>
        <dbReference type="SAM" id="MobiDB-lite"/>
    </source>
</evidence>
<dbReference type="EMBL" id="VMNF01000005">
    <property type="protein sequence ID" value="TXC08413.1"/>
    <property type="molecule type" value="Genomic_DNA"/>
</dbReference>
<accession>A0A5C6TCI2</accession>
<protein>
    <submittedName>
        <fullName evidence="2">Uncharacterized protein</fullName>
    </submittedName>
</protein>
<feature type="compositionally biased region" description="Low complexity" evidence="1">
    <location>
        <begin position="40"/>
        <end position="59"/>
    </location>
</feature>
<organism evidence="2 3">
    <name type="scientific">Fusarium oxysporum f. sp. cubense</name>
    <dbReference type="NCBI Taxonomy" id="61366"/>
    <lineage>
        <taxon>Eukaryota</taxon>
        <taxon>Fungi</taxon>
        <taxon>Dikarya</taxon>
        <taxon>Ascomycota</taxon>
        <taxon>Pezizomycotina</taxon>
        <taxon>Sordariomycetes</taxon>
        <taxon>Hypocreomycetidae</taxon>
        <taxon>Hypocreales</taxon>
        <taxon>Nectriaceae</taxon>
        <taxon>Fusarium</taxon>
        <taxon>Fusarium oxysporum species complex</taxon>
    </lineage>
</organism>
<sequence length="174" mass="19876">MRHRLGHQPSRISRCPTMIAQDSDTSTLVQHKHRLHTAFQSTTQRSRPSQSSTTKTPSQYSLSREFVCPNLLQPHHSKRSRTQSICTSLCHTYTTLQTLTYCNEDVLGWVFISDICSLLRETFWSVVSDISVLLHPSIYSAGNLTFYITMLLSIHDTTHILPIKLTIRTSNSTR</sequence>
<proteinExistence type="predicted"/>
<comment type="caution">
    <text evidence="2">The sequence shown here is derived from an EMBL/GenBank/DDBJ whole genome shotgun (WGS) entry which is preliminary data.</text>
</comment>
<name>A0A5C6TCI2_FUSOC</name>
<dbReference type="Proteomes" id="UP000321331">
    <property type="component" value="Unassembled WGS sequence"/>
</dbReference>
<feature type="region of interest" description="Disordered" evidence="1">
    <location>
        <begin position="39"/>
        <end position="60"/>
    </location>
</feature>
<gene>
    <name evidence="2" type="ORF">FocTR4_00003165</name>
</gene>
<dbReference type="AlphaFoldDB" id="A0A5C6TCI2"/>
<reference evidence="2 3" key="1">
    <citation type="submission" date="2019-07" db="EMBL/GenBank/DDBJ databases">
        <title>The First High-Quality Draft Genome Sequence of the Causal Agent of the Current Panama Disease Epidemic.</title>
        <authorList>
            <person name="Warmington R.J."/>
            <person name="Kay W."/>
            <person name="Jeffries A."/>
            <person name="Bebber D."/>
            <person name="Moore K."/>
            <person name="Studholme D.J."/>
        </authorList>
    </citation>
    <scope>NUCLEOTIDE SEQUENCE [LARGE SCALE GENOMIC DNA]</scope>
    <source>
        <strain evidence="2 3">TR4</strain>
    </source>
</reference>
<evidence type="ECO:0000313" key="3">
    <source>
        <dbReference type="Proteomes" id="UP000321331"/>
    </source>
</evidence>